<dbReference type="OrthoDB" id="9145580at2"/>
<dbReference type="Proteomes" id="UP000406256">
    <property type="component" value="Unassembled WGS sequence"/>
</dbReference>
<dbReference type="EMBL" id="CABPSB010000006">
    <property type="protein sequence ID" value="VVE03133.1"/>
    <property type="molecule type" value="Genomic_DNA"/>
</dbReference>
<gene>
    <name evidence="1" type="ORF">PAN31108_02239</name>
</gene>
<accession>A0A5E4UUA4</accession>
<organism evidence="1 2">
    <name type="scientific">Pandoraea anhela</name>
    <dbReference type="NCBI Taxonomy" id="2508295"/>
    <lineage>
        <taxon>Bacteria</taxon>
        <taxon>Pseudomonadati</taxon>
        <taxon>Pseudomonadota</taxon>
        <taxon>Betaproteobacteria</taxon>
        <taxon>Burkholderiales</taxon>
        <taxon>Burkholderiaceae</taxon>
        <taxon>Pandoraea</taxon>
    </lineage>
</organism>
<keyword evidence="2" id="KW-1185">Reference proteome</keyword>
<sequence>MNNDTLIPLACAAEYLARKRFGDGTPTTVALTALAALGGGPGRYTPVYAARVLAERRYAKQIDALVATRKITLFDPATGKPTAKADGAQVHSSELDEMLSTASLDASTDRELKEAAAGWIGVEEFERKLMALHDNGASQPALLFEWFRFDTWSVDDALRLLVGIDPEHDFCVAEAEGADSTRIVSARHLDGSLVDLNGWRNANVIKDILSGEPGRTLFADELSVTSSDLLELSGRLSSVQRIWNSGNHAARNAPAYYLEWASRKGIDIPWLSWAVGERLVADMPEYSITGKRHLSRSAGISEGTVMPSSNDGGWQSSARMIADELYDRDTAAGCRDSLRGYPELSAVSCGRGRC</sequence>
<reference evidence="1 2" key="1">
    <citation type="submission" date="2019-08" db="EMBL/GenBank/DDBJ databases">
        <authorList>
            <person name="Peeters C."/>
        </authorList>
    </citation>
    <scope>NUCLEOTIDE SEQUENCE [LARGE SCALE GENOMIC DNA]</scope>
    <source>
        <strain evidence="1 2">LMG 31108</strain>
    </source>
</reference>
<dbReference type="RefSeq" id="WP_150668924.1">
    <property type="nucleotide sequence ID" value="NZ_CABPSB010000006.1"/>
</dbReference>
<evidence type="ECO:0000313" key="2">
    <source>
        <dbReference type="Proteomes" id="UP000406256"/>
    </source>
</evidence>
<proteinExistence type="predicted"/>
<protein>
    <submittedName>
        <fullName evidence="1">Uncharacterized protein</fullName>
    </submittedName>
</protein>
<evidence type="ECO:0000313" key="1">
    <source>
        <dbReference type="EMBL" id="VVE03133.1"/>
    </source>
</evidence>
<dbReference type="AlphaFoldDB" id="A0A5E4UUA4"/>
<name>A0A5E4UUA4_9BURK</name>